<reference evidence="8 9" key="1">
    <citation type="submission" date="2016-04" db="EMBL/GenBank/DDBJ databases">
        <authorList>
            <consortium name="Pathogen Informatics"/>
        </authorList>
    </citation>
    <scope>NUCLEOTIDE SEQUENCE [LARGE SCALE GENOMIC DNA]</scope>
    <source>
        <strain evidence="8 9">H044680328</strain>
    </source>
</reference>
<feature type="domain" description="EamA" evidence="7">
    <location>
        <begin position="156"/>
        <end position="286"/>
    </location>
</feature>
<dbReference type="EMBL" id="LT546645">
    <property type="protein sequence ID" value="SAI66681.1"/>
    <property type="molecule type" value="Genomic_DNA"/>
</dbReference>
<evidence type="ECO:0000313" key="9">
    <source>
        <dbReference type="Proteomes" id="UP000076825"/>
    </source>
</evidence>
<keyword evidence="5 6" id="KW-0472">Membrane</keyword>
<dbReference type="PATRIC" id="fig|123899.6.peg.362"/>
<feature type="transmembrane region" description="Helical" evidence="6">
    <location>
        <begin position="97"/>
        <end position="118"/>
    </location>
</feature>
<evidence type="ECO:0000259" key="7">
    <source>
        <dbReference type="Pfam" id="PF00892"/>
    </source>
</evidence>
<evidence type="ECO:0000256" key="5">
    <source>
        <dbReference type="ARBA" id="ARBA00023136"/>
    </source>
</evidence>
<feature type="transmembrane region" description="Helical" evidence="6">
    <location>
        <begin position="39"/>
        <end position="58"/>
    </location>
</feature>
<feature type="transmembrane region" description="Helical" evidence="6">
    <location>
        <begin position="70"/>
        <end position="91"/>
    </location>
</feature>
<dbReference type="eggNOG" id="COG0697">
    <property type="taxonomic scope" value="Bacteria"/>
</dbReference>
<dbReference type="InterPro" id="IPR037185">
    <property type="entry name" value="EmrE-like"/>
</dbReference>
<gene>
    <name evidence="8" type="ORF">SAMEA3906487_00381</name>
</gene>
<feature type="domain" description="EamA" evidence="7">
    <location>
        <begin position="9"/>
        <end position="140"/>
    </location>
</feature>
<dbReference type="PANTHER" id="PTHR42920:SF11">
    <property type="entry name" value="INNER MEMBRANE PROTEIN YTFF"/>
    <property type="match status" value="1"/>
</dbReference>
<proteinExistence type="predicted"/>
<dbReference type="Pfam" id="PF00892">
    <property type="entry name" value="EamA"/>
    <property type="match status" value="2"/>
</dbReference>
<evidence type="ECO:0000256" key="3">
    <source>
        <dbReference type="ARBA" id="ARBA00022692"/>
    </source>
</evidence>
<dbReference type="Proteomes" id="UP000076825">
    <property type="component" value="Chromosome 1"/>
</dbReference>
<feature type="transmembrane region" description="Helical" evidence="6">
    <location>
        <begin position="271"/>
        <end position="287"/>
    </location>
</feature>
<dbReference type="SUPFAM" id="SSF103481">
    <property type="entry name" value="Multidrug resistance efflux transporter EmrE"/>
    <property type="match status" value="2"/>
</dbReference>
<evidence type="ECO:0000256" key="4">
    <source>
        <dbReference type="ARBA" id="ARBA00022989"/>
    </source>
</evidence>
<dbReference type="GeneID" id="56588207"/>
<evidence type="ECO:0000256" key="6">
    <source>
        <dbReference type="SAM" id="Phobius"/>
    </source>
</evidence>
<feature type="transmembrane region" description="Helical" evidence="6">
    <location>
        <begin position="148"/>
        <end position="171"/>
    </location>
</feature>
<sequence length="297" mass="31820">MPPVSPRYMIFPLLAVLIWSVNMVVTKMAASVISPAAISFYRWVVAVLVLAPFTLPGVLRQWALIRPNLWRLAVLGALGMGVYQGLLYVAAATTTATNMGIITSMVPLLTIAVGTLILHERPTRMAVLGALVALLGLGILLGEGDPRRLLSVGGTVGDVLMAVAALSYALYGVLLRKWSLPMGVWQSLFMQAVFVVLFQIPFFVLSAPSPLTAQNLPMVLYAAIFPSLFAPYFWMQGVNHLGPNRASIFLNLMPVGTVVIAALTLGEHPHAYHIVGGLLALAGVSLAQTRARRAARG</sequence>
<dbReference type="KEGG" id="btrm:SAMEA390648700381"/>
<evidence type="ECO:0000313" key="8">
    <source>
        <dbReference type="EMBL" id="SAI66681.1"/>
    </source>
</evidence>
<dbReference type="AlphaFoldDB" id="A0A157S8U2"/>
<organism evidence="8 9">
    <name type="scientific">Bordetella trematum</name>
    <dbReference type="NCBI Taxonomy" id="123899"/>
    <lineage>
        <taxon>Bacteria</taxon>
        <taxon>Pseudomonadati</taxon>
        <taxon>Pseudomonadota</taxon>
        <taxon>Betaproteobacteria</taxon>
        <taxon>Burkholderiales</taxon>
        <taxon>Alcaligenaceae</taxon>
        <taxon>Bordetella</taxon>
    </lineage>
</organism>
<feature type="transmembrane region" description="Helical" evidence="6">
    <location>
        <begin position="216"/>
        <end position="234"/>
    </location>
</feature>
<protein>
    <submittedName>
        <fullName evidence="8">Membrane protein</fullName>
    </submittedName>
</protein>
<dbReference type="RefSeq" id="WP_231886821.1">
    <property type="nucleotide sequence ID" value="NZ_CP016340.1"/>
</dbReference>
<keyword evidence="2" id="KW-1003">Cell membrane</keyword>
<dbReference type="InterPro" id="IPR051258">
    <property type="entry name" value="Diverse_Substrate_Transporter"/>
</dbReference>
<dbReference type="STRING" id="123899.SAMEA3906487_00381"/>
<keyword evidence="9" id="KW-1185">Reference proteome</keyword>
<keyword evidence="4 6" id="KW-1133">Transmembrane helix</keyword>
<name>A0A157S8U2_9BORD</name>
<dbReference type="InterPro" id="IPR000620">
    <property type="entry name" value="EamA_dom"/>
</dbReference>
<dbReference type="GO" id="GO:0005886">
    <property type="term" value="C:plasma membrane"/>
    <property type="evidence" value="ECO:0007669"/>
    <property type="project" value="UniProtKB-SubCell"/>
</dbReference>
<dbReference type="Gene3D" id="1.10.3730.20">
    <property type="match status" value="1"/>
</dbReference>
<keyword evidence="3 6" id="KW-0812">Transmembrane</keyword>
<evidence type="ECO:0000256" key="1">
    <source>
        <dbReference type="ARBA" id="ARBA00004651"/>
    </source>
</evidence>
<feature type="transmembrane region" description="Helical" evidence="6">
    <location>
        <begin position="183"/>
        <end position="204"/>
    </location>
</feature>
<evidence type="ECO:0000256" key="2">
    <source>
        <dbReference type="ARBA" id="ARBA00022475"/>
    </source>
</evidence>
<accession>A0A157S8U2</accession>
<feature type="transmembrane region" description="Helical" evidence="6">
    <location>
        <begin position="246"/>
        <end position="265"/>
    </location>
</feature>
<comment type="subcellular location">
    <subcellularLocation>
        <location evidence="1">Cell membrane</location>
        <topology evidence="1">Multi-pass membrane protein</topology>
    </subcellularLocation>
</comment>
<feature type="transmembrane region" description="Helical" evidence="6">
    <location>
        <begin position="125"/>
        <end position="142"/>
    </location>
</feature>
<dbReference type="PANTHER" id="PTHR42920">
    <property type="entry name" value="OS03G0707200 PROTEIN-RELATED"/>
    <property type="match status" value="1"/>
</dbReference>